<evidence type="ECO:0000259" key="5">
    <source>
        <dbReference type="PROSITE" id="PS51063"/>
    </source>
</evidence>
<evidence type="ECO:0000313" key="7">
    <source>
        <dbReference type="Proteomes" id="UP000658131"/>
    </source>
</evidence>
<proteinExistence type="predicted"/>
<dbReference type="EMBL" id="JACRTB010000016">
    <property type="protein sequence ID" value="MBC8576871.1"/>
    <property type="molecule type" value="Genomic_DNA"/>
</dbReference>
<dbReference type="Proteomes" id="UP000658131">
    <property type="component" value="Unassembled WGS sequence"/>
</dbReference>
<feature type="domain" description="Cyclic nucleotide-binding" evidence="4">
    <location>
        <begin position="11"/>
        <end position="82"/>
    </location>
</feature>
<reference evidence="6 7" key="1">
    <citation type="submission" date="2020-08" db="EMBL/GenBank/DDBJ databases">
        <title>Genome public.</title>
        <authorList>
            <person name="Liu C."/>
            <person name="Sun Q."/>
        </authorList>
    </citation>
    <scope>NUCLEOTIDE SEQUENCE [LARGE SCALE GENOMIC DNA]</scope>
    <source>
        <strain evidence="6 7">BX1</strain>
    </source>
</reference>
<comment type="caution">
    <text evidence="6">The sequence shown here is derived from an EMBL/GenBank/DDBJ whole genome shotgun (WGS) entry which is preliminary data.</text>
</comment>
<dbReference type="InterPro" id="IPR000595">
    <property type="entry name" value="cNMP-bd_dom"/>
</dbReference>
<evidence type="ECO:0000313" key="6">
    <source>
        <dbReference type="EMBL" id="MBC8576871.1"/>
    </source>
</evidence>
<keyword evidence="7" id="KW-1185">Reference proteome</keyword>
<evidence type="ECO:0000256" key="2">
    <source>
        <dbReference type="ARBA" id="ARBA00023125"/>
    </source>
</evidence>
<dbReference type="InterPro" id="IPR018490">
    <property type="entry name" value="cNMP-bd_dom_sf"/>
</dbReference>
<dbReference type="SUPFAM" id="SSF51206">
    <property type="entry name" value="cAMP-binding domain-like"/>
    <property type="match status" value="1"/>
</dbReference>
<dbReference type="SUPFAM" id="SSF46785">
    <property type="entry name" value="Winged helix' DNA-binding domain"/>
    <property type="match status" value="1"/>
</dbReference>
<name>A0ABR7NKE4_9FIRM</name>
<evidence type="ECO:0000259" key="4">
    <source>
        <dbReference type="PROSITE" id="PS50042"/>
    </source>
</evidence>
<dbReference type="InterPro" id="IPR012318">
    <property type="entry name" value="HTH_CRP"/>
</dbReference>
<keyword evidence="2" id="KW-0238">DNA-binding</keyword>
<evidence type="ECO:0000256" key="3">
    <source>
        <dbReference type="ARBA" id="ARBA00023163"/>
    </source>
</evidence>
<dbReference type="RefSeq" id="WP_262400347.1">
    <property type="nucleotide sequence ID" value="NZ_JACRTB010000016.1"/>
</dbReference>
<organism evidence="6 7">
    <name type="scientific">Yanshouia hominis</name>
    <dbReference type="NCBI Taxonomy" id="2763673"/>
    <lineage>
        <taxon>Bacteria</taxon>
        <taxon>Bacillati</taxon>
        <taxon>Bacillota</taxon>
        <taxon>Clostridia</taxon>
        <taxon>Eubacteriales</taxon>
        <taxon>Oscillospiraceae</taxon>
        <taxon>Yanshouia</taxon>
    </lineage>
</organism>
<dbReference type="Pfam" id="PF13545">
    <property type="entry name" value="HTH_Crp_2"/>
    <property type="match status" value="1"/>
</dbReference>
<dbReference type="Gene3D" id="2.60.120.10">
    <property type="entry name" value="Jelly Rolls"/>
    <property type="match status" value="1"/>
</dbReference>
<sequence>MKKFFETTPSILEGIEQRDLPRLLNSLGAHRRSYARGEAVSHAGSRCIIGVLLSGRVQIVQEDLWGNRSVIGTAGAGELFGEAFACAGLSQMPVGVFCIEPAELLLLDGTRLSDLEPSPACQRLNENLLRILAGKAVALIQKNAFMSRRTTREKLLSYLSAQARQAGSPAFTIPFDRQQLADYLGVERSAMSAELGKLRREGILECRRSSFLLHQASEEM</sequence>
<dbReference type="PROSITE" id="PS50042">
    <property type="entry name" value="CNMP_BINDING_3"/>
    <property type="match status" value="1"/>
</dbReference>
<feature type="domain" description="HTH crp-type" evidence="5">
    <location>
        <begin position="149"/>
        <end position="217"/>
    </location>
</feature>
<dbReference type="InterPro" id="IPR036390">
    <property type="entry name" value="WH_DNA-bd_sf"/>
</dbReference>
<protein>
    <submittedName>
        <fullName evidence="6">Crp/Fnr family transcriptional regulator</fullName>
    </submittedName>
</protein>
<dbReference type="PROSITE" id="PS51063">
    <property type="entry name" value="HTH_CRP_2"/>
    <property type="match status" value="1"/>
</dbReference>
<keyword evidence="1" id="KW-0805">Transcription regulation</keyword>
<gene>
    <name evidence="6" type="ORF">H8717_10710</name>
</gene>
<accession>A0ABR7NKE4</accession>
<dbReference type="CDD" id="cd00038">
    <property type="entry name" value="CAP_ED"/>
    <property type="match status" value="1"/>
</dbReference>
<keyword evidence="3" id="KW-0804">Transcription</keyword>
<evidence type="ECO:0000256" key="1">
    <source>
        <dbReference type="ARBA" id="ARBA00023015"/>
    </source>
</evidence>
<dbReference type="Pfam" id="PF00027">
    <property type="entry name" value="cNMP_binding"/>
    <property type="match status" value="1"/>
</dbReference>
<dbReference type="InterPro" id="IPR014710">
    <property type="entry name" value="RmlC-like_jellyroll"/>
</dbReference>